<dbReference type="EMBL" id="JAAAPU010000020">
    <property type="protein sequence ID" value="KAF4207296.1"/>
    <property type="molecule type" value="Genomic_DNA"/>
</dbReference>
<proteinExistence type="predicted"/>
<sequence length="256" mass="28674">MDFTLSHSDPVCSALRVLSHLTDDEIQRHREVIVPVLQRLENVVSAPLAPIKGRSETAVDVLNLAASLLPRIAHFLSQYSDLTSVILAADYSAVDDPRMVFLTWKVGKSDTTTMFLRTLSTRYLASCYYRRYGHQISSIPSSSSRRHGKIGKFMSDEKITPSKLATNAISNSQKPRLLEGILGTPGIWLALSTVLSRFPHVHFTEIASMGALLSHGVYPEIMEAATAWSRLIDQCQSLYTDHIREWLQEPKYLKSC</sequence>
<gene>
    <name evidence="1" type="ORF">CNMCM8927_003570</name>
</gene>
<dbReference type="Proteomes" id="UP000649114">
    <property type="component" value="Unassembled WGS sequence"/>
</dbReference>
<organism evidence="1 2">
    <name type="scientific">Aspergillus lentulus</name>
    <dbReference type="NCBI Taxonomy" id="293939"/>
    <lineage>
        <taxon>Eukaryota</taxon>
        <taxon>Fungi</taxon>
        <taxon>Dikarya</taxon>
        <taxon>Ascomycota</taxon>
        <taxon>Pezizomycotina</taxon>
        <taxon>Eurotiomycetes</taxon>
        <taxon>Eurotiomycetidae</taxon>
        <taxon>Eurotiales</taxon>
        <taxon>Aspergillaceae</taxon>
        <taxon>Aspergillus</taxon>
        <taxon>Aspergillus subgen. Fumigati</taxon>
    </lineage>
</organism>
<comment type="caution">
    <text evidence="1">The sequence shown here is derived from an EMBL/GenBank/DDBJ whole genome shotgun (WGS) entry which is preliminary data.</text>
</comment>
<reference evidence="1" key="2">
    <citation type="submission" date="2020-04" db="EMBL/GenBank/DDBJ databases">
        <authorList>
            <person name="Santos R.A.C."/>
            <person name="Steenwyk J.L."/>
            <person name="Rivero-Menendez O."/>
            <person name="Mead M.E."/>
            <person name="Silva L.P."/>
            <person name="Bastos R.W."/>
            <person name="Alastruey-Izquierdo A."/>
            <person name="Goldman G.H."/>
            <person name="Rokas A."/>
        </authorList>
    </citation>
    <scope>NUCLEOTIDE SEQUENCE</scope>
    <source>
        <strain evidence="1">CNM-CM8927</strain>
    </source>
</reference>
<accession>A0AAN5YUU6</accession>
<evidence type="ECO:0000313" key="1">
    <source>
        <dbReference type="EMBL" id="KAF4207296.1"/>
    </source>
</evidence>
<name>A0AAN5YUU6_ASPLE</name>
<dbReference type="AlphaFoldDB" id="A0AAN5YUU6"/>
<reference evidence="1" key="1">
    <citation type="journal article" date="2020" name="bioRxiv">
        <title>Genomic and phenotypic heterogeneity of clinical isolates of the human pathogens Aspergillus fumigatus, Aspergillus lentulus and Aspergillus fumigatiaffinis.</title>
        <authorList>
            <person name="dos Santos R.A.C."/>
            <person name="Steenwyk J.L."/>
            <person name="Rivero-Menendez O."/>
            <person name="Mead M.E."/>
            <person name="Silva L.P."/>
            <person name="Bastos R.W."/>
            <person name="Alastruey-Izquierdo A."/>
            <person name="Goldman G.H."/>
            <person name="Rokas A."/>
        </authorList>
    </citation>
    <scope>NUCLEOTIDE SEQUENCE</scope>
    <source>
        <strain evidence="1">CNM-CM8927</strain>
    </source>
</reference>
<evidence type="ECO:0000313" key="2">
    <source>
        <dbReference type="Proteomes" id="UP000649114"/>
    </source>
</evidence>
<protein>
    <submittedName>
        <fullName evidence="1">Uncharacterized protein</fullName>
    </submittedName>
</protein>